<name>A0A0H2RBT0_9AGAM</name>
<dbReference type="OrthoDB" id="3332345at2759"/>
<keyword evidence="2" id="KW-1185">Reference proteome</keyword>
<dbReference type="Proteomes" id="UP000053477">
    <property type="component" value="Unassembled WGS sequence"/>
</dbReference>
<dbReference type="AlphaFoldDB" id="A0A0H2RBT0"/>
<accession>A0A0H2RBT0</accession>
<protein>
    <submittedName>
        <fullName evidence="1">Uncharacterized protein</fullName>
    </submittedName>
</protein>
<evidence type="ECO:0000313" key="2">
    <source>
        <dbReference type="Proteomes" id="UP000053477"/>
    </source>
</evidence>
<evidence type="ECO:0000313" key="1">
    <source>
        <dbReference type="EMBL" id="KLO06943.1"/>
    </source>
</evidence>
<dbReference type="InParanoid" id="A0A0H2RBT0"/>
<reference evidence="1 2" key="1">
    <citation type="submission" date="2015-04" db="EMBL/GenBank/DDBJ databases">
        <title>Complete genome sequence of Schizopora paradoxa KUC8140, a cosmopolitan wood degrader in East Asia.</title>
        <authorList>
            <consortium name="DOE Joint Genome Institute"/>
            <person name="Min B."/>
            <person name="Park H."/>
            <person name="Jang Y."/>
            <person name="Kim J.-J."/>
            <person name="Kim K.H."/>
            <person name="Pangilinan J."/>
            <person name="Lipzen A."/>
            <person name="Riley R."/>
            <person name="Grigoriev I.V."/>
            <person name="Spatafora J.W."/>
            <person name="Choi I.-G."/>
        </authorList>
    </citation>
    <scope>NUCLEOTIDE SEQUENCE [LARGE SCALE GENOMIC DNA]</scope>
    <source>
        <strain evidence="1 2">KUC8140</strain>
    </source>
</reference>
<proteinExistence type="predicted"/>
<dbReference type="EMBL" id="KQ086171">
    <property type="protein sequence ID" value="KLO06943.1"/>
    <property type="molecule type" value="Genomic_DNA"/>
</dbReference>
<sequence>MDVVFVASEVAEDQPVRSPIVTSRRSWQKKERKHHYCAMLARFNSRSTISTNATAPNLPGPGRTLGLLLNDLGKRLELFINLLAMRRGLGPRAVAREIRLLRQHNKMSPTDQRTATTSSLSKRHMRELKKLCGKILKYSRSRMLATQLQALDEIVDLVTFDAVVRAIFLESSLDLLVAKYKEPDLITATARALSCVNDTKTHTIWSDLISQSQCVHEGIQLNDSYWASLKNSISDPETSFIAARYLPHTFLLKEAVGMVFDNLLELFVRYVSVASRDPGDVEWSTLSKCVKNFTSAYNHHPFLFFGNHFLTPRHIHSNAFAANMIQGLHHTLDFTSSYLTSPQIGFLQGAEGCELTFTYTYVRNWTLDDRAIMCGNFLTVLSGSYDLNVQLSCIRNLNVTAQEHLSSTVFAHEIFMAYCHLEHFFRPSLYKLSSSSSKWRMVLPGAQILSRYLQFDSSISVELRAVATFLAVKFASKDRYCKKVMDLGARHSSRPFLFTEEFAEHVKEVVGEGPSSSQAPFDIWWLLRSRVGGVCRHILNIEDICAVESIMRRYSGRDVRAEIMLNYTNTAMLSLEINKKTGPFRTTGHYPILAGYDDRGDELYVAFSVLTQSLRVSARMSCGQYATIKDGAASAAFTELCGSSHTIQRFRVPVLRHNPCDITSAHPISVHNQRLDPTGPLAWLKYWPEKDPVILLCPSENVTNLLKRLDGAFSRASKI</sequence>
<gene>
    <name evidence="1" type="ORF">SCHPADRAFT_1002030</name>
</gene>
<organism evidence="1 2">
    <name type="scientific">Schizopora paradoxa</name>
    <dbReference type="NCBI Taxonomy" id="27342"/>
    <lineage>
        <taxon>Eukaryota</taxon>
        <taxon>Fungi</taxon>
        <taxon>Dikarya</taxon>
        <taxon>Basidiomycota</taxon>
        <taxon>Agaricomycotina</taxon>
        <taxon>Agaricomycetes</taxon>
        <taxon>Hymenochaetales</taxon>
        <taxon>Schizoporaceae</taxon>
        <taxon>Schizopora</taxon>
    </lineage>
</organism>